<dbReference type="RefSeq" id="WP_003848180.1">
    <property type="nucleotide sequence ID" value="NZ_BQKK01000001.1"/>
</dbReference>
<evidence type="ECO:0000313" key="8">
    <source>
        <dbReference type="Proteomes" id="UP001054925"/>
    </source>
</evidence>
<sequence>MLDLHRLRIVRELRRLGTVTAVAELLNYTHSAISQQLAQCEKDVGVTLYERSGRRIVLNEQGELLADYADELLALADAAQSAVLDSTSQVRGRIRVASFQTVLASILPEALDNLSRDYPDLKVEITQLEIENAIPALANGTVDLVLGEDYPGVVPLTDNTVHREHLLDDELVLITPADSTLTFGDIVKRGSGPEAVAFALDSVEFSLGKFFHAFCRQHGFEANVLFETPDPFLQTYLTRTGHACSVTSAFFAPLQPGVRFVHLPERPHRTLYTAVRAGREQHPALRAFRHALTQSVRSTAAEAEAHLGN</sequence>
<dbReference type="SUPFAM" id="SSF46785">
    <property type="entry name" value="Winged helix' DNA-binding domain"/>
    <property type="match status" value="1"/>
</dbReference>
<keyword evidence="3" id="KW-0238">DNA-binding</keyword>
<evidence type="ECO:0000256" key="3">
    <source>
        <dbReference type="ARBA" id="ARBA00023125"/>
    </source>
</evidence>
<dbReference type="GO" id="GO:0003677">
    <property type="term" value="F:DNA binding"/>
    <property type="evidence" value="ECO:0007669"/>
    <property type="project" value="UniProtKB-KW"/>
</dbReference>
<dbReference type="AlphaFoldDB" id="A0AAV5G502"/>
<accession>A0AAV5G502</accession>
<keyword evidence="4" id="KW-0010">Activator</keyword>
<dbReference type="Gene3D" id="1.10.10.10">
    <property type="entry name" value="Winged helix-like DNA-binding domain superfamily/Winged helix DNA-binding domain"/>
    <property type="match status" value="1"/>
</dbReference>
<gene>
    <name evidence="7" type="ORF">CAT723_01980</name>
</gene>
<dbReference type="GO" id="GO:0003700">
    <property type="term" value="F:DNA-binding transcription factor activity"/>
    <property type="evidence" value="ECO:0007669"/>
    <property type="project" value="InterPro"/>
</dbReference>
<dbReference type="PROSITE" id="PS50931">
    <property type="entry name" value="HTH_LYSR"/>
    <property type="match status" value="1"/>
</dbReference>
<evidence type="ECO:0000256" key="2">
    <source>
        <dbReference type="ARBA" id="ARBA00023015"/>
    </source>
</evidence>
<comment type="caution">
    <text evidence="7">The sequence shown here is derived from an EMBL/GenBank/DDBJ whole genome shotgun (WGS) entry which is preliminary data.</text>
</comment>
<evidence type="ECO:0000256" key="4">
    <source>
        <dbReference type="ARBA" id="ARBA00023159"/>
    </source>
</evidence>
<dbReference type="InterPro" id="IPR000847">
    <property type="entry name" value="LysR_HTH_N"/>
</dbReference>
<dbReference type="PANTHER" id="PTHR30346">
    <property type="entry name" value="TRANSCRIPTIONAL DUAL REGULATOR HCAR-RELATED"/>
    <property type="match status" value="1"/>
</dbReference>
<dbReference type="InterPro" id="IPR036388">
    <property type="entry name" value="WH-like_DNA-bd_sf"/>
</dbReference>
<dbReference type="Proteomes" id="UP001054925">
    <property type="component" value="Unassembled WGS sequence"/>
</dbReference>
<name>A0AAV5G502_CORAM</name>
<evidence type="ECO:0000313" key="7">
    <source>
        <dbReference type="EMBL" id="GJN41719.1"/>
    </source>
</evidence>
<dbReference type="SUPFAM" id="SSF53850">
    <property type="entry name" value="Periplasmic binding protein-like II"/>
    <property type="match status" value="1"/>
</dbReference>
<dbReference type="InterPro" id="IPR036390">
    <property type="entry name" value="WH_DNA-bd_sf"/>
</dbReference>
<dbReference type="Pfam" id="PF03466">
    <property type="entry name" value="LysR_substrate"/>
    <property type="match status" value="1"/>
</dbReference>
<keyword evidence="2" id="KW-0805">Transcription regulation</keyword>
<feature type="domain" description="HTH lysR-type" evidence="6">
    <location>
        <begin position="2"/>
        <end position="59"/>
    </location>
</feature>
<dbReference type="PANTHER" id="PTHR30346:SF29">
    <property type="entry name" value="LYSR SUBSTRATE-BINDING"/>
    <property type="match status" value="1"/>
</dbReference>
<dbReference type="GO" id="GO:0032993">
    <property type="term" value="C:protein-DNA complex"/>
    <property type="evidence" value="ECO:0007669"/>
    <property type="project" value="TreeGrafter"/>
</dbReference>
<organism evidence="7 8">
    <name type="scientific">Corynebacterium ammoniagenes</name>
    <name type="common">Brevibacterium ammoniagenes</name>
    <dbReference type="NCBI Taxonomy" id="1697"/>
    <lineage>
        <taxon>Bacteria</taxon>
        <taxon>Bacillati</taxon>
        <taxon>Actinomycetota</taxon>
        <taxon>Actinomycetes</taxon>
        <taxon>Mycobacteriales</taxon>
        <taxon>Corynebacteriaceae</taxon>
        <taxon>Corynebacterium</taxon>
    </lineage>
</organism>
<dbReference type="EMBL" id="BQKK01000001">
    <property type="protein sequence ID" value="GJN41719.1"/>
    <property type="molecule type" value="Genomic_DNA"/>
</dbReference>
<evidence type="ECO:0000256" key="1">
    <source>
        <dbReference type="ARBA" id="ARBA00009437"/>
    </source>
</evidence>
<dbReference type="Pfam" id="PF00126">
    <property type="entry name" value="HTH_1"/>
    <property type="match status" value="1"/>
</dbReference>
<protein>
    <submittedName>
        <fullName evidence="7">Transcriptional regulator</fullName>
    </submittedName>
</protein>
<proteinExistence type="inferred from homology"/>
<evidence type="ECO:0000256" key="5">
    <source>
        <dbReference type="ARBA" id="ARBA00023163"/>
    </source>
</evidence>
<keyword evidence="5" id="KW-0804">Transcription</keyword>
<dbReference type="InterPro" id="IPR005119">
    <property type="entry name" value="LysR_subst-bd"/>
</dbReference>
<evidence type="ECO:0000259" key="6">
    <source>
        <dbReference type="PROSITE" id="PS50931"/>
    </source>
</evidence>
<reference evidence="7" key="1">
    <citation type="submission" date="2021-12" db="EMBL/GenBank/DDBJ databases">
        <title>Draft genome sequence of Corynebacterium ammoniagenes strain T-723.</title>
        <authorList>
            <person name="Matsuzawa M."/>
            <person name="Hiratani M."/>
            <person name="Abe I."/>
            <person name="Tsuji Y."/>
            <person name="Nakamura J."/>
        </authorList>
    </citation>
    <scope>NUCLEOTIDE SEQUENCE</scope>
    <source>
        <strain evidence="7">T-723</strain>
    </source>
</reference>
<dbReference type="Gene3D" id="3.40.190.290">
    <property type="match status" value="1"/>
</dbReference>
<comment type="similarity">
    <text evidence="1">Belongs to the LysR transcriptional regulatory family.</text>
</comment>